<reference evidence="2" key="1">
    <citation type="submission" date="2014-05" db="EMBL/GenBank/DDBJ databases">
        <title>The transcriptome of the halophilic microalga Tetraselmis sp. GSL018 isolated from the Great Salt Lake, Utah.</title>
        <authorList>
            <person name="Jinkerson R.E."/>
            <person name="D'Adamo S."/>
            <person name="Posewitz M.C."/>
        </authorList>
    </citation>
    <scope>NUCLEOTIDE SEQUENCE</scope>
    <source>
        <strain evidence="2">GSL018</strain>
    </source>
</reference>
<accession>A0A061SC07</accession>
<proteinExistence type="predicted"/>
<evidence type="ECO:0000313" key="2">
    <source>
        <dbReference type="EMBL" id="JAC80296.1"/>
    </source>
</evidence>
<protein>
    <submittedName>
        <fullName evidence="2">Uncharacterized protein</fullName>
    </submittedName>
</protein>
<evidence type="ECO:0000256" key="1">
    <source>
        <dbReference type="SAM" id="Phobius"/>
    </source>
</evidence>
<feature type="non-terminal residue" evidence="2">
    <location>
        <position position="1"/>
    </location>
</feature>
<name>A0A061SC07_9CHLO</name>
<sequence length="116" mass="13050">CGSFSKPGGLERLKPFEKSLIQIVNTQWWPFFIMGVDFDIDKPVSESVRKSGPNYGLLVPLLYAPLLPLSKYCGDGPEPLRFNRIGCHRIRFESYFVHVSVTSLVFALGLIYTGPL</sequence>
<dbReference type="AlphaFoldDB" id="A0A061SC07"/>
<keyword evidence="1" id="KW-1133">Transmembrane helix</keyword>
<organism evidence="2">
    <name type="scientific">Tetraselmis sp. GSL018</name>
    <dbReference type="NCBI Taxonomy" id="582737"/>
    <lineage>
        <taxon>Eukaryota</taxon>
        <taxon>Viridiplantae</taxon>
        <taxon>Chlorophyta</taxon>
        <taxon>core chlorophytes</taxon>
        <taxon>Chlorodendrophyceae</taxon>
        <taxon>Chlorodendrales</taxon>
        <taxon>Chlorodendraceae</taxon>
        <taxon>Tetraselmis</taxon>
    </lineage>
</organism>
<gene>
    <name evidence="2" type="ORF">TSPGSL018_10583</name>
</gene>
<dbReference type="EMBL" id="GBEZ01004964">
    <property type="protein sequence ID" value="JAC80296.1"/>
    <property type="molecule type" value="Transcribed_RNA"/>
</dbReference>
<feature type="transmembrane region" description="Helical" evidence="1">
    <location>
        <begin position="95"/>
        <end position="114"/>
    </location>
</feature>
<keyword evidence="1" id="KW-0472">Membrane</keyword>
<keyword evidence="1" id="KW-0812">Transmembrane</keyword>